<comment type="caution">
    <text evidence="1">The sequence shown here is derived from an EMBL/GenBank/DDBJ whole genome shotgun (WGS) entry which is preliminary data.</text>
</comment>
<gene>
    <name evidence="1" type="ORF">QWZ16_08300</name>
</gene>
<dbReference type="RefSeq" id="WP_290311469.1">
    <property type="nucleotide sequence ID" value="NZ_JAUFQC010000001.1"/>
</dbReference>
<dbReference type="EMBL" id="JAUFQC010000001">
    <property type="protein sequence ID" value="MDN3609702.1"/>
    <property type="molecule type" value="Genomic_DNA"/>
</dbReference>
<evidence type="ECO:0000313" key="2">
    <source>
        <dbReference type="Proteomes" id="UP001238540"/>
    </source>
</evidence>
<evidence type="ECO:0000313" key="1">
    <source>
        <dbReference type="EMBL" id="MDN3609702.1"/>
    </source>
</evidence>
<keyword evidence="2" id="KW-1185">Reference proteome</keyword>
<protein>
    <submittedName>
        <fullName evidence="1">Uncharacterized protein</fullName>
    </submittedName>
</protein>
<name>A0ABT8BSG2_9VIBR</name>
<dbReference type="Proteomes" id="UP001238540">
    <property type="component" value="Unassembled WGS sequence"/>
</dbReference>
<reference evidence="2" key="1">
    <citation type="journal article" date="2019" name="Int. J. Syst. Evol. Microbiol.">
        <title>The Global Catalogue of Microorganisms (GCM) 10K type strain sequencing project: providing services to taxonomists for standard genome sequencing and annotation.</title>
        <authorList>
            <consortium name="The Broad Institute Genomics Platform"/>
            <consortium name="The Broad Institute Genome Sequencing Center for Infectious Disease"/>
            <person name="Wu L."/>
            <person name="Ma J."/>
        </authorList>
    </citation>
    <scope>NUCLEOTIDE SEQUENCE [LARGE SCALE GENOMIC DNA]</scope>
    <source>
        <strain evidence="2">CECT 7398</strain>
    </source>
</reference>
<proteinExistence type="predicted"/>
<organism evidence="1 2">
    <name type="scientific">Vibrio ostreicida</name>
    <dbReference type="NCBI Taxonomy" id="526588"/>
    <lineage>
        <taxon>Bacteria</taxon>
        <taxon>Pseudomonadati</taxon>
        <taxon>Pseudomonadota</taxon>
        <taxon>Gammaproteobacteria</taxon>
        <taxon>Vibrionales</taxon>
        <taxon>Vibrionaceae</taxon>
        <taxon>Vibrio</taxon>
    </lineage>
</organism>
<sequence length="52" mass="6003">MSHFFAVQLQRRSALDSALADVKPRPEMKDNVDKMGGQCLLLIQCWRKEANR</sequence>
<accession>A0ABT8BSG2</accession>